<evidence type="ECO:0000256" key="1">
    <source>
        <dbReference type="ARBA" id="ARBA00022837"/>
    </source>
</evidence>
<dbReference type="EMBL" id="LNIX01000037">
    <property type="protein sequence ID" value="OXA39632.1"/>
    <property type="molecule type" value="Genomic_DNA"/>
</dbReference>
<dbReference type="OrthoDB" id="6480673at2759"/>
<dbReference type="Gene3D" id="1.10.238.10">
    <property type="entry name" value="EF-hand"/>
    <property type="match status" value="1"/>
</dbReference>
<dbReference type="PROSITE" id="PS00018">
    <property type="entry name" value="EF_HAND_1"/>
    <property type="match status" value="1"/>
</dbReference>
<proteinExistence type="predicted"/>
<feature type="domain" description="EF-hand" evidence="2">
    <location>
        <begin position="116"/>
        <end position="151"/>
    </location>
</feature>
<accession>A0A226D222</accession>
<dbReference type="InterPro" id="IPR011992">
    <property type="entry name" value="EF-hand-dom_pair"/>
</dbReference>
<keyword evidence="4" id="KW-1185">Reference proteome</keyword>
<dbReference type="InterPro" id="IPR018247">
    <property type="entry name" value="EF_Hand_1_Ca_BS"/>
</dbReference>
<evidence type="ECO:0000313" key="4">
    <source>
        <dbReference type="Proteomes" id="UP000198287"/>
    </source>
</evidence>
<dbReference type="Proteomes" id="UP000198287">
    <property type="component" value="Unassembled WGS sequence"/>
</dbReference>
<reference evidence="3 4" key="1">
    <citation type="submission" date="2015-12" db="EMBL/GenBank/DDBJ databases">
        <title>The genome of Folsomia candida.</title>
        <authorList>
            <person name="Faddeeva A."/>
            <person name="Derks M.F."/>
            <person name="Anvar Y."/>
            <person name="Smit S."/>
            <person name="Van Straalen N."/>
            <person name="Roelofs D."/>
        </authorList>
    </citation>
    <scope>NUCLEOTIDE SEQUENCE [LARGE SCALE GENOMIC DNA]</scope>
    <source>
        <strain evidence="3 4">VU population</strain>
        <tissue evidence="3">Whole body</tissue>
    </source>
</reference>
<dbReference type="GO" id="GO:0005509">
    <property type="term" value="F:calcium ion binding"/>
    <property type="evidence" value="ECO:0007669"/>
    <property type="project" value="InterPro"/>
</dbReference>
<dbReference type="SUPFAM" id="SSF47473">
    <property type="entry name" value="EF-hand"/>
    <property type="match status" value="1"/>
</dbReference>
<evidence type="ECO:0000313" key="3">
    <source>
        <dbReference type="EMBL" id="OXA39632.1"/>
    </source>
</evidence>
<keyword evidence="1" id="KW-0106">Calcium</keyword>
<evidence type="ECO:0000259" key="2">
    <source>
        <dbReference type="PROSITE" id="PS50222"/>
    </source>
</evidence>
<protein>
    <submittedName>
        <fullName evidence="3">Parvalbumin alpha</fullName>
    </submittedName>
</protein>
<comment type="caution">
    <text evidence="3">The sequence shown here is derived from an EMBL/GenBank/DDBJ whole genome shotgun (WGS) entry which is preliminary data.</text>
</comment>
<dbReference type="CDD" id="cd00051">
    <property type="entry name" value="EFh"/>
    <property type="match status" value="1"/>
</dbReference>
<dbReference type="PROSITE" id="PS50222">
    <property type="entry name" value="EF_HAND_2"/>
    <property type="match status" value="2"/>
</dbReference>
<organism evidence="3 4">
    <name type="scientific">Folsomia candida</name>
    <name type="common">Springtail</name>
    <dbReference type="NCBI Taxonomy" id="158441"/>
    <lineage>
        <taxon>Eukaryota</taxon>
        <taxon>Metazoa</taxon>
        <taxon>Ecdysozoa</taxon>
        <taxon>Arthropoda</taxon>
        <taxon>Hexapoda</taxon>
        <taxon>Collembola</taxon>
        <taxon>Entomobryomorpha</taxon>
        <taxon>Isotomoidea</taxon>
        <taxon>Isotomidae</taxon>
        <taxon>Proisotominae</taxon>
        <taxon>Folsomia</taxon>
    </lineage>
</organism>
<name>A0A226D222_FOLCA</name>
<gene>
    <name evidence="3" type="ORF">Fcan01_25427</name>
</gene>
<dbReference type="SMART" id="SM00054">
    <property type="entry name" value="EFh"/>
    <property type="match status" value="2"/>
</dbReference>
<sequence length="151" mass="17638">MAHNRRYGQVEVVEAFKKMPSFRDDHIDVDDLNALFATMKYTCTEEQRAIYRAYLRDFHNKKLSLDLAVACFAVIDDPKEMMRHNVTAMDKDKNGFIDESEFKCIVQLLLIHDPNFPRVDYNKFFEEADVNKDGKVSIDEAVEWIGQNVPK</sequence>
<dbReference type="Pfam" id="PF13499">
    <property type="entry name" value="EF-hand_7"/>
    <property type="match status" value="1"/>
</dbReference>
<dbReference type="InterPro" id="IPR002048">
    <property type="entry name" value="EF_hand_dom"/>
</dbReference>
<dbReference type="AlphaFoldDB" id="A0A226D222"/>
<feature type="domain" description="EF-hand" evidence="2">
    <location>
        <begin position="77"/>
        <end position="112"/>
    </location>
</feature>